<dbReference type="AlphaFoldDB" id="A0A9N9PMJ3"/>
<dbReference type="SUPFAM" id="SSF52047">
    <property type="entry name" value="RNI-like"/>
    <property type="match status" value="1"/>
</dbReference>
<evidence type="ECO:0000313" key="3">
    <source>
        <dbReference type="Proteomes" id="UP000696280"/>
    </source>
</evidence>
<organism evidence="2 3">
    <name type="scientific">Hymenoscyphus fraxineus</name>
    <dbReference type="NCBI Taxonomy" id="746836"/>
    <lineage>
        <taxon>Eukaryota</taxon>
        <taxon>Fungi</taxon>
        <taxon>Dikarya</taxon>
        <taxon>Ascomycota</taxon>
        <taxon>Pezizomycotina</taxon>
        <taxon>Leotiomycetes</taxon>
        <taxon>Helotiales</taxon>
        <taxon>Helotiaceae</taxon>
        <taxon>Hymenoscyphus</taxon>
    </lineage>
</organism>
<reference evidence="2" key="1">
    <citation type="submission" date="2021-07" db="EMBL/GenBank/DDBJ databases">
        <authorList>
            <person name="Durling M."/>
        </authorList>
    </citation>
    <scope>NUCLEOTIDE SEQUENCE</scope>
</reference>
<dbReference type="InterPro" id="IPR032675">
    <property type="entry name" value="LRR_dom_sf"/>
</dbReference>
<evidence type="ECO:0000313" key="2">
    <source>
        <dbReference type="EMBL" id="CAG8959704.1"/>
    </source>
</evidence>
<proteinExistence type="predicted"/>
<sequence length="514" mass="57327">MDSATISNMSRLERLPVELLQKIISSLKPSLKQDISQKPRHVIPTEQSHDTSSLTAQHNLISSLATSPSLQLATVPVLYQRVELSSYSSLLKFHRQVLRYPELGIYVKTLDLENLILGSRGSDTDVDSESNRNWLAEVRTASDMIVQLLDLMPRLRELKTPKEWSYEMCSHLEVSLDLHILQRLIRGQLPLLMALEWGPTITPEFMCYVERCGKGVETQVRRMVVRATNVEITAVVKSLLEVMPRIRDLDFTTANVNLVAALSGLCGGTKLRSLITTVKDPHAISPISKFIASNSEIFSQLETLHLRYNAPGTEIPQPNTTKDISTIISHLPPTLLSLNLAGIPLSPSHLSLLVHYCPGLQELTIDTDIHLEDLETILLPPHTITGEPPSRPPSPLQGPQEEEIESKYSTILQPMAKAIAICKLRKRINSFCLAPHASTGYLSGVKYLCIEGLPRYEQKKLFTSLLLSEFSGCLERIVVGEWAVADTGFGSVCNSVGWRCRSRGRVCWIERVGF</sequence>
<comment type="caution">
    <text evidence="2">The sequence shown here is derived from an EMBL/GenBank/DDBJ whole genome shotgun (WGS) entry which is preliminary data.</text>
</comment>
<dbReference type="Gene3D" id="3.80.10.10">
    <property type="entry name" value="Ribonuclease Inhibitor"/>
    <property type="match status" value="1"/>
</dbReference>
<keyword evidence="3" id="KW-1185">Reference proteome</keyword>
<gene>
    <name evidence="2" type="ORF">HYFRA_00001610</name>
</gene>
<name>A0A9N9PMJ3_9HELO</name>
<accession>A0A9N9PMJ3</accession>
<feature type="region of interest" description="Disordered" evidence="1">
    <location>
        <begin position="381"/>
        <end position="402"/>
    </location>
</feature>
<evidence type="ECO:0000256" key="1">
    <source>
        <dbReference type="SAM" id="MobiDB-lite"/>
    </source>
</evidence>
<protein>
    <submittedName>
        <fullName evidence="2">Uncharacterized protein</fullName>
    </submittedName>
</protein>
<dbReference type="EMBL" id="CAJVRL010000092">
    <property type="protein sequence ID" value="CAG8959704.1"/>
    <property type="molecule type" value="Genomic_DNA"/>
</dbReference>
<dbReference type="Proteomes" id="UP000696280">
    <property type="component" value="Unassembled WGS sequence"/>
</dbReference>
<dbReference type="OrthoDB" id="9994419at2759"/>